<feature type="transmembrane region" description="Helical" evidence="2">
    <location>
        <begin position="464"/>
        <end position="483"/>
    </location>
</feature>
<evidence type="ECO:0000313" key="3">
    <source>
        <dbReference type="EMBL" id="VVA00061.1"/>
    </source>
</evidence>
<feature type="compositionally biased region" description="Basic and acidic residues" evidence="1">
    <location>
        <begin position="400"/>
        <end position="420"/>
    </location>
</feature>
<sequence length="531" mass="58189">MAFFSPLASRASQLYQRYQGVGCTSDYHKTKTEIEQKIATLDETNPRHFCKHCRKMKEMIINKDAEFKKCPVDKSNKLKLIDVNDDIQRFIDECITFNECVLKRSARNKQVTLKSTNTDLCGKNRRCNNGQAPKDGVVSKEQPRLATEASKSGGSLWQKSQSTRVEQAEGKDLKQKMLVSKTPMIANTLSNFVKTQHGESESVNNNQSITSAQVETSTQPLTASGQKITTEVDNHAISPTPLSSSGHESDSGIPVPGSHTNKGPVPKNSPDDQSYRNTPGEQDTAENIALGKDLAREVVVTKAPGSEVPAGEGFVQTYHRGPNADGLQSSSSDTSNVAATRVHVESAHSDTVKTYGDTSDNVNGEAVDHEHQGSKGSEVKDSVIERFAHPGTIHDNISNGRRDDTKISDDNGAGDELRRGEGSCTVPPCITGKGNELSNDQSNIFSKFVDAISNKDHIVQASPMGIVLLLSLLFKFTPLWRVLTKKNRKKGASINEELNSVLQEPSIMYDERSIPFSYGAFEYSSFDQNSY</sequence>
<keyword evidence="2" id="KW-1133">Transmembrane helix</keyword>
<proteinExistence type="predicted"/>
<accession>A0A565A5W6</accession>
<dbReference type="VEuPathDB" id="PlasmoDB:PVX_066190"/>
<reference evidence="3" key="1">
    <citation type="submission" date="2016-07" db="EMBL/GenBank/DDBJ databases">
        <authorList>
            <consortium name="Pathogen Informatics"/>
        </authorList>
    </citation>
    <scope>NUCLEOTIDE SEQUENCE</scope>
</reference>
<feature type="region of interest" description="Disordered" evidence="1">
    <location>
        <begin position="124"/>
        <end position="172"/>
    </location>
</feature>
<organism evidence="3">
    <name type="scientific">Plasmodium vivax</name>
    <name type="common">malaria parasite P. vivax</name>
    <dbReference type="NCBI Taxonomy" id="5855"/>
    <lineage>
        <taxon>Eukaryota</taxon>
        <taxon>Sar</taxon>
        <taxon>Alveolata</taxon>
        <taxon>Apicomplexa</taxon>
        <taxon>Aconoidasida</taxon>
        <taxon>Haemosporida</taxon>
        <taxon>Plasmodiidae</taxon>
        <taxon>Plasmodium</taxon>
        <taxon>Plasmodium (Plasmodium)</taxon>
    </lineage>
</organism>
<dbReference type="EMBL" id="FLZR02000030">
    <property type="protein sequence ID" value="VVA00061.1"/>
    <property type="molecule type" value="Genomic_DNA"/>
</dbReference>
<dbReference type="VEuPathDB" id="PlasmoDB:PVP01_0007730"/>
<feature type="compositionally biased region" description="Basic and acidic residues" evidence="1">
    <location>
        <begin position="366"/>
        <end position="388"/>
    </location>
</feature>
<dbReference type="VEuPathDB" id="PlasmoDB:PVPAM_110059600"/>
<dbReference type="AlphaFoldDB" id="A0A565A5W6"/>
<protein>
    <submittedName>
        <fullName evidence="3">VIR protein</fullName>
    </submittedName>
</protein>
<name>A0A565A5W6_PLAVI</name>
<dbReference type="VEuPathDB" id="PlasmoDB:PVW1_120005500"/>
<evidence type="ECO:0000256" key="1">
    <source>
        <dbReference type="SAM" id="MobiDB-lite"/>
    </source>
</evidence>
<feature type="region of interest" description="Disordered" evidence="1">
    <location>
        <begin position="347"/>
        <end position="420"/>
    </location>
</feature>
<feature type="compositionally biased region" description="Polar residues" evidence="1">
    <location>
        <begin position="149"/>
        <end position="165"/>
    </location>
</feature>
<keyword evidence="2" id="KW-0472">Membrane</keyword>
<dbReference type="Proteomes" id="UP000220605">
    <property type="component" value="Unassembled WGS sequence"/>
</dbReference>
<evidence type="ECO:0000256" key="2">
    <source>
        <dbReference type="SAM" id="Phobius"/>
    </source>
</evidence>
<feature type="region of interest" description="Disordered" evidence="1">
    <location>
        <begin position="236"/>
        <end position="281"/>
    </location>
</feature>
<dbReference type="OrthoDB" id="388741at2759"/>
<gene>
    <name evidence="3" type="ORF">PVP01_0007730</name>
</gene>
<keyword evidence="2" id="KW-0812">Transmembrane</keyword>